<evidence type="ECO:0000313" key="3">
    <source>
        <dbReference type="Proteomes" id="UP000198951"/>
    </source>
</evidence>
<proteinExistence type="predicted"/>
<keyword evidence="3" id="KW-1185">Reference proteome</keyword>
<name>A0A1H4ATB8_9FLAO</name>
<dbReference type="Pfam" id="PF01841">
    <property type="entry name" value="Transglut_core"/>
    <property type="match status" value="1"/>
</dbReference>
<dbReference type="InterPro" id="IPR002931">
    <property type="entry name" value="Transglutaminase-like"/>
</dbReference>
<dbReference type="PANTHER" id="PTHR33490:SF3">
    <property type="entry name" value="CONSERVED INTEGRAL MEMBRANE PROTEIN"/>
    <property type="match status" value="1"/>
</dbReference>
<dbReference type="Gene3D" id="3.10.620.30">
    <property type="match status" value="1"/>
</dbReference>
<feature type="domain" description="Transglutaminase-like" evidence="1">
    <location>
        <begin position="39"/>
        <end position="149"/>
    </location>
</feature>
<sequence>MQLTNRLHNLLTMEQYTQETYHFDLADNKIQAIHTFLSTDGAPTPKEFAIKAYEYVRDNWPYYPYRFSLINEDWRASELTTHKSGHCIDKVIILIAILRAEKIPARLGLAKVKNHIAVDQIVEKFGSDVLVPHGYIEIYLDNKWIKATPAFNKELCELLNVKVLEFDGETDSIFQEFDQTGKKAFMEYLEDYGTFNEVPLPYMFQLLQQHYPRIIESGITLGGVLSLSKL</sequence>
<protein>
    <submittedName>
        <fullName evidence="2">Transglutaminase-like superfamily protein</fullName>
    </submittedName>
</protein>
<dbReference type="EMBL" id="FNRD01000004">
    <property type="protein sequence ID" value="SEA39038.1"/>
    <property type="molecule type" value="Genomic_DNA"/>
</dbReference>
<dbReference type="SUPFAM" id="SSF54001">
    <property type="entry name" value="Cysteine proteinases"/>
    <property type="match status" value="1"/>
</dbReference>
<evidence type="ECO:0000259" key="1">
    <source>
        <dbReference type="Pfam" id="PF01841"/>
    </source>
</evidence>
<accession>A0A1H4ATB8</accession>
<dbReference type="AlphaFoldDB" id="A0A1H4ATB8"/>
<dbReference type="Proteomes" id="UP000198951">
    <property type="component" value="Unassembled WGS sequence"/>
</dbReference>
<dbReference type="PANTHER" id="PTHR33490">
    <property type="entry name" value="BLR5614 PROTEIN-RELATED"/>
    <property type="match status" value="1"/>
</dbReference>
<reference evidence="3" key="1">
    <citation type="submission" date="2016-10" db="EMBL/GenBank/DDBJ databases">
        <authorList>
            <person name="Varghese N."/>
            <person name="Submissions S."/>
        </authorList>
    </citation>
    <scope>NUCLEOTIDE SEQUENCE [LARGE SCALE GENOMIC DNA]</scope>
    <source>
        <strain evidence="3">DSM 22376</strain>
    </source>
</reference>
<dbReference type="InterPro" id="IPR038765">
    <property type="entry name" value="Papain-like_cys_pep_sf"/>
</dbReference>
<evidence type="ECO:0000313" key="2">
    <source>
        <dbReference type="EMBL" id="SEA39038.1"/>
    </source>
</evidence>
<dbReference type="STRING" id="150146.SAMN05443667_10436"/>
<gene>
    <name evidence="2" type="ORF">SAMN05443667_10436</name>
</gene>
<organism evidence="2 3">
    <name type="scientific">Flavobacterium gillisiae</name>
    <dbReference type="NCBI Taxonomy" id="150146"/>
    <lineage>
        <taxon>Bacteria</taxon>
        <taxon>Pseudomonadati</taxon>
        <taxon>Bacteroidota</taxon>
        <taxon>Flavobacteriia</taxon>
        <taxon>Flavobacteriales</taxon>
        <taxon>Flavobacteriaceae</taxon>
        <taxon>Flavobacterium</taxon>
    </lineage>
</organism>